<evidence type="ECO:0000313" key="2">
    <source>
        <dbReference type="Proteomes" id="UP000191171"/>
    </source>
</evidence>
<proteinExistence type="predicted"/>
<evidence type="ECO:0000313" key="1">
    <source>
        <dbReference type="EMBL" id="OOL58632.1"/>
    </source>
</evidence>
<feature type="non-terminal residue" evidence="1">
    <location>
        <position position="1"/>
    </location>
</feature>
<gene>
    <name evidence="1" type="ORF">B1P95_21945</name>
</gene>
<accession>A0A1S8ITS5</accession>
<name>A0A1S8ITS5_ENTFC</name>
<protein>
    <submittedName>
        <fullName evidence="1">Uncharacterized protein</fullName>
    </submittedName>
</protein>
<dbReference type="Proteomes" id="UP000191171">
    <property type="component" value="Unassembled WGS sequence"/>
</dbReference>
<dbReference type="AlphaFoldDB" id="A0A1S8ITS5"/>
<organism evidence="1 2">
    <name type="scientific">Enterococcus faecium</name>
    <name type="common">Streptococcus faecium</name>
    <dbReference type="NCBI Taxonomy" id="1352"/>
    <lineage>
        <taxon>Bacteria</taxon>
        <taxon>Bacillati</taxon>
        <taxon>Bacillota</taxon>
        <taxon>Bacilli</taxon>
        <taxon>Lactobacillales</taxon>
        <taxon>Enterococcaceae</taxon>
        <taxon>Enterococcus</taxon>
    </lineage>
</organism>
<dbReference type="EMBL" id="MVGJ01001240">
    <property type="protein sequence ID" value="OOL58632.1"/>
    <property type="molecule type" value="Genomic_DNA"/>
</dbReference>
<feature type="non-terminal residue" evidence="1">
    <location>
        <position position="67"/>
    </location>
</feature>
<reference evidence="1 2" key="1">
    <citation type="submission" date="2017-02" db="EMBL/GenBank/DDBJ databases">
        <title>Clonality and virulence of isolates of VRE in Hematopoietic Stem Cell Transplanted (HSCT) patients.</title>
        <authorList>
            <person name="Marchi A.P."/>
            <person name="Martins R.C."/>
            <person name="Marie S.K."/>
            <person name="Levin A.S."/>
            <person name="Costa S.F."/>
        </authorList>
    </citation>
    <scope>NUCLEOTIDE SEQUENCE [LARGE SCALE GENOMIC DNA]</scope>
    <source>
        <strain evidence="1 2">LIM1759</strain>
    </source>
</reference>
<comment type="caution">
    <text evidence="1">The sequence shown here is derived from an EMBL/GenBank/DDBJ whole genome shotgun (WGS) entry which is preliminary data.</text>
</comment>
<sequence length="67" mass="8014">SHHLTVEEEFLFNSIRYMETYIVANGLIEELKAKLNLPFYDADKEYLCRQLFAHRVTNNLKTSNEEY</sequence>